<evidence type="ECO:0000256" key="1">
    <source>
        <dbReference type="ARBA" id="ARBA00005495"/>
    </source>
</evidence>
<dbReference type="Gene3D" id="3.90.1590.10">
    <property type="entry name" value="glutathione-dependent formaldehyde- activating enzyme (gfa)"/>
    <property type="match status" value="1"/>
</dbReference>
<comment type="caution">
    <text evidence="6">The sequence shown here is derived from an EMBL/GenBank/DDBJ whole genome shotgun (WGS) entry which is preliminary data.</text>
</comment>
<accession>A3SM89</accession>
<dbReference type="InterPro" id="IPR006913">
    <property type="entry name" value="CENP-V/GFA"/>
</dbReference>
<organism evidence="6 7">
    <name type="scientific">Roseovarius nubinhibens (strain ATCC BAA-591 / DSM 15170 / ISM)</name>
    <dbReference type="NCBI Taxonomy" id="89187"/>
    <lineage>
        <taxon>Bacteria</taxon>
        <taxon>Pseudomonadati</taxon>
        <taxon>Pseudomonadota</taxon>
        <taxon>Alphaproteobacteria</taxon>
        <taxon>Rhodobacterales</taxon>
        <taxon>Roseobacteraceae</taxon>
        <taxon>Roseovarius</taxon>
    </lineage>
</organism>
<sequence>MARAQAGGCLCGAVRYRVTGPLRDVIYCHCSQCRRASGHHVAATAAAPEDLDIKGQVQWYRSSEEAQRGFCPTCGSNLFWTPDHGGHISIMAGTLDGPTGLRVESNWHGEDRGDYYDLPPVGTTSVSRQ</sequence>
<evidence type="ECO:0000256" key="4">
    <source>
        <dbReference type="ARBA" id="ARBA00023239"/>
    </source>
</evidence>
<dbReference type="PANTHER" id="PTHR33337:SF40">
    <property type="entry name" value="CENP-V_GFA DOMAIN-CONTAINING PROTEIN-RELATED"/>
    <property type="match status" value="1"/>
</dbReference>
<dbReference type="GO" id="GO:0046872">
    <property type="term" value="F:metal ion binding"/>
    <property type="evidence" value="ECO:0007669"/>
    <property type="project" value="UniProtKB-KW"/>
</dbReference>
<dbReference type="SUPFAM" id="SSF51316">
    <property type="entry name" value="Mss4-like"/>
    <property type="match status" value="1"/>
</dbReference>
<dbReference type="Pfam" id="PF04828">
    <property type="entry name" value="GFA"/>
    <property type="match status" value="1"/>
</dbReference>
<dbReference type="PANTHER" id="PTHR33337">
    <property type="entry name" value="GFA DOMAIN-CONTAINING PROTEIN"/>
    <property type="match status" value="1"/>
</dbReference>
<dbReference type="RefSeq" id="WP_009814413.1">
    <property type="nucleotide sequence ID" value="NZ_CH724156.1"/>
</dbReference>
<evidence type="ECO:0000256" key="3">
    <source>
        <dbReference type="ARBA" id="ARBA00022833"/>
    </source>
</evidence>
<proteinExistence type="inferred from homology"/>
<dbReference type="STRING" id="89187.ISM_12020"/>
<keyword evidence="3" id="KW-0862">Zinc</keyword>
<evidence type="ECO:0000259" key="5">
    <source>
        <dbReference type="PROSITE" id="PS51891"/>
    </source>
</evidence>
<dbReference type="InterPro" id="IPR011057">
    <property type="entry name" value="Mss4-like_sf"/>
</dbReference>
<dbReference type="HOGENOM" id="CLU_055491_4_1_5"/>
<keyword evidence="4" id="KW-0456">Lyase</keyword>
<dbReference type="GO" id="GO:0016846">
    <property type="term" value="F:carbon-sulfur lyase activity"/>
    <property type="evidence" value="ECO:0007669"/>
    <property type="project" value="InterPro"/>
</dbReference>
<dbReference type="Proteomes" id="UP000005954">
    <property type="component" value="Unassembled WGS sequence"/>
</dbReference>
<gene>
    <name evidence="6" type="ORF">ISM_12020</name>
</gene>
<dbReference type="AlphaFoldDB" id="A3SM89"/>
<evidence type="ECO:0000313" key="7">
    <source>
        <dbReference type="Proteomes" id="UP000005954"/>
    </source>
</evidence>
<reference evidence="6 7" key="1">
    <citation type="submission" date="2005-12" db="EMBL/GenBank/DDBJ databases">
        <authorList>
            <person name="Moran M.A."/>
            <person name="Ferriera S."/>
            <person name="Johnson J."/>
            <person name="Kravitz S."/>
            <person name="Halpern A."/>
            <person name="Remington K."/>
            <person name="Beeson K."/>
            <person name="Tran B."/>
            <person name="Rogers Y.-H."/>
            <person name="Friedman R."/>
            <person name="Venter J.C."/>
        </authorList>
    </citation>
    <scope>NUCLEOTIDE SEQUENCE [LARGE SCALE GENOMIC DNA]</scope>
    <source>
        <strain evidence="7">ATCC BAA-591 / DSM 15170 / ISM</strain>
    </source>
</reference>
<feature type="domain" description="CENP-V/GFA" evidence="5">
    <location>
        <begin position="5"/>
        <end position="117"/>
    </location>
</feature>
<dbReference type="PROSITE" id="PS51891">
    <property type="entry name" value="CENP_V_GFA"/>
    <property type="match status" value="1"/>
</dbReference>
<dbReference type="EMBL" id="AALY01000002">
    <property type="protein sequence ID" value="EAP75588.1"/>
    <property type="molecule type" value="Genomic_DNA"/>
</dbReference>
<keyword evidence="2" id="KW-0479">Metal-binding</keyword>
<protein>
    <recommendedName>
        <fullName evidence="5">CENP-V/GFA domain-containing protein</fullName>
    </recommendedName>
</protein>
<dbReference type="OrthoDB" id="9807246at2"/>
<evidence type="ECO:0000313" key="6">
    <source>
        <dbReference type="EMBL" id="EAP75588.1"/>
    </source>
</evidence>
<comment type="similarity">
    <text evidence="1">Belongs to the Gfa family.</text>
</comment>
<evidence type="ECO:0000256" key="2">
    <source>
        <dbReference type="ARBA" id="ARBA00022723"/>
    </source>
</evidence>
<keyword evidence="7" id="KW-1185">Reference proteome</keyword>
<name>A3SM89_ROSNI</name>
<dbReference type="eggNOG" id="COG3791">
    <property type="taxonomic scope" value="Bacteria"/>
</dbReference>